<dbReference type="RefSeq" id="WP_281737104.1">
    <property type="nucleotide sequence ID" value="NZ_JAKETQ010000004.1"/>
</dbReference>
<keyword evidence="2" id="KW-1185">Reference proteome</keyword>
<organism evidence="1 2">
    <name type="scientific">Paradevosia shaoguanensis</name>
    <dbReference type="NCBI Taxonomy" id="1335043"/>
    <lineage>
        <taxon>Bacteria</taxon>
        <taxon>Pseudomonadati</taxon>
        <taxon>Pseudomonadota</taxon>
        <taxon>Alphaproteobacteria</taxon>
        <taxon>Hyphomicrobiales</taxon>
        <taxon>Devosiaceae</taxon>
        <taxon>Paradevosia</taxon>
    </lineage>
</organism>
<accession>A0AA41QQW2</accession>
<dbReference type="AlphaFoldDB" id="A0AA41QQW2"/>
<dbReference type="Proteomes" id="UP001156140">
    <property type="component" value="Unassembled WGS sequence"/>
</dbReference>
<name>A0AA41QQW2_9HYPH</name>
<sequence>MFRDFQPEPVVERFDHEEVRAWSLSGRLSKAVALTLNETGESRHDIAKAMSEFLEAPVSKAMLDKYASQAAEEHEISAVRLAALVAVTEDPRALNVLLESLDLIVIPKKYEALLRREKAREAKERLAQEEAAADAEWKARR</sequence>
<proteinExistence type="predicted"/>
<gene>
    <name evidence="1" type="ORF">ML536_20085</name>
</gene>
<reference evidence="1" key="1">
    <citation type="submission" date="2022-03" db="EMBL/GenBank/DDBJ databases">
        <title>The complete genome sequence of a Methyloterrigena soli.</title>
        <authorList>
            <person name="Zi Z."/>
        </authorList>
    </citation>
    <scope>NUCLEOTIDE SEQUENCE</scope>
    <source>
        <strain evidence="1">M48</strain>
    </source>
</reference>
<protein>
    <submittedName>
        <fullName evidence="1">Uncharacterized protein</fullName>
    </submittedName>
</protein>
<comment type="caution">
    <text evidence="1">The sequence shown here is derived from an EMBL/GenBank/DDBJ whole genome shotgun (WGS) entry which is preliminary data.</text>
</comment>
<evidence type="ECO:0000313" key="2">
    <source>
        <dbReference type="Proteomes" id="UP001156140"/>
    </source>
</evidence>
<evidence type="ECO:0000313" key="1">
    <source>
        <dbReference type="EMBL" id="MCI0129139.1"/>
    </source>
</evidence>
<dbReference type="EMBL" id="JALAZD010000004">
    <property type="protein sequence ID" value="MCI0129139.1"/>
    <property type="molecule type" value="Genomic_DNA"/>
</dbReference>